<reference evidence="11 12" key="3">
    <citation type="journal article" name="Genome Announc.">
        <title>Improved Draft Genome Sequence of Clostridium pasteurianum Strain ATCC 6013 (DSM 525) Using a Hybrid Next-Generation Sequencing Approach.</title>
        <authorList>
            <person name="Pyne M.E."/>
            <person name="Utturkar S."/>
            <person name="Brown S.D."/>
            <person name="Moo-Young M."/>
            <person name="Chung D.A."/>
            <person name="Chou C.P."/>
        </authorList>
    </citation>
    <scope>NUCLEOTIDE SEQUENCE [LARGE SCALE GENOMIC DNA]</scope>
    <source>
        <strain evidence="11 12">ATCC 6013</strain>
    </source>
</reference>
<dbReference type="EMBL" id="CP009268">
    <property type="protein sequence ID" value="AJA50554.1"/>
    <property type="molecule type" value="Genomic_DNA"/>
</dbReference>
<dbReference type="PANTHER" id="PTHR37299:SF3">
    <property type="entry name" value="STAGE 0 SPORULATION PROTEIN A HOMOLOG"/>
    <property type="match status" value="1"/>
</dbReference>
<evidence type="ECO:0000259" key="9">
    <source>
        <dbReference type="PROSITE" id="PS50930"/>
    </source>
</evidence>
<dbReference type="Pfam" id="PF00072">
    <property type="entry name" value="Response_reg"/>
    <property type="match status" value="1"/>
</dbReference>
<dbReference type="PATRIC" id="fig|1262449.3.peg.357"/>
<dbReference type="Proteomes" id="UP000030905">
    <property type="component" value="Chromosome"/>
</dbReference>
<feature type="modified residue" description="4-aspartylphosphate" evidence="7">
    <location>
        <position position="61"/>
    </location>
</feature>
<dbReference type="Proteomes" id="UP000028042">
    <property type="component" value="Unassembled WGS sequence"/>
</dbReference>
<dbReference type="PROSITE" id="PS50110">
    <property type="entry name" value="RESPONSE_REGULATORY"/>
    <property type="match status" value="1"/>
</dbReference>
<accession>A0A0H3IYH6</accession>
<reference evidence="10 13" key="1">
    <citation type="journal article" date="2015" name="Genome Announc.">
        <title>Complete Genome Sequence of the Nitrogen-Fixing and Solvent-Producing Clostridium pasteurianum DSM 525.</title>
        <authorList>
            <person name="Poehlein A."/>
            <person name="Grosse-Honebrink A."/>
            <person name="Zhang Y."/>
            <person name="Minton N.P."/>
            <person name="Daniel R."/>
        </authorList>
    </citation>
    <scope>NUCLEOTIDE SEQUENCE [LARGE SCALE GENOMIC DNA]</scope>
    <source>
        <strain evidence="10">DSM 525</strain>
        <strain evidence="13">DSM 525 / ATCC 6013</strain>
    </source>
</reference>
<sequence length="244" mass="29050">MLNIIICEDNKVQLRQIQDIIEYELTNLKIDSSIDLATSNPKDVIDYLRKNKEKCFIYFLDVDLKADMNGIELAKNIRKYDLRGYIVFVTSHVESSFLTFKYKVQAFDYILKMDDDILRKDISECLFQAYNNYKRITSEERKTIAIKYNNKVTNFYMDEILFFETMEIDHKLKMHTEKGIFEFYGKLKDIEDEMPSNYYRSHRSYLVNTSKIRSVDARECIIYMINGDSCLVSKRYLKGLKAYV</sequence>
<dbReference type="eggNOG" id="COG3279">
    <property type="taxonomic scope" value="Bacteria"/>
</dbReference>
<dbReference type="SMART" id="SM00850">
    <property type="entry name" value="LytTR"/>
    <property type="match status" value="1"/>
</dbReference>
<comment type="function">
    <text evidence="5">May play the central regulatory role in sporulation. It may be an element of the effector pathway responsible for the activation of sporulation genes in response to nutritional stress. Spo0A may act in concert with spo0H (a sigma factor) to control the expression of some genes that are critical to the sporulation process.</text>
</comment>
<feature type="domain" description="Response regulatory" evidence="8">
    <location>
        <begin position="3"/>
        <end position="127"/>
    </location>
</feature>
<dbReference type="AlphaFoldDB" id="A0A0H3IYH6"/>
<dbReference type="InterPro" id="IPR007492">
    <property type="entry name" value="LytTR_DNA-bd_dom"/>
</dbReference>
<reference evidence="11" key="2">
    <citation type="submission" date="2015-10" db="EMBL/GenBank/DDBJ databases">
        <title>Improved Draft Genome Sequence of Clostridium pasteurianum Strain ATCC 6013 (DSM 525) Using a Hybrid Next-Generation Sequencing Approach.</title>
        <authorList>
            <person name="Pyne M.E."/>
            <person name="Utturkar S.M."/>
            <person name="Brown S.D."/>
            <person name="Moo-Young M."/>
            <person name="Chung D.A."/>
            <person name="Chou P.C."/>
        </authorList>
    </citation>
    <scope>NUCLEOTIDE SEQUENCE</scope>
    <source>
        <strain evidence="11">ATCC 6013</strain>
    </source>
</reference>
<keyword evidence="2" id="KW-0963">Cytoplasm</keyword>
<feature type="domain" description="HTH LytTR-type" evidence="9">
    <location>
        <begin position="144"/>
        <end position="244"/>
    </location>
</feature>
<evidence type="ECO:0000313" key="13">
    <source>
        <dbReference type="Proteomes" id="UP000030905"/>
    </source>
</evidence>
<evidence type="ECO:0000256" key="2">
    <source>
        <dbReference type="ARBA" id="ARBA00022490"/>
    </source>
</evidence>
<evidence type="ECO:0000256" key="7">
    <source>
        <dbReference type="PROSITE-ProRule" id="PRU00169"/>
    </source>
</evidence>
<evidence type="ECO:0000256" key="6">
    <source>
        <dbReference type="ARBA" id="ARBA00037164"/>
    </source>
</evidence>
<evidence type="ECO:0000259" key="8">
    <source>
        <dbReference type="PROSITE" id="PS50110"/>
    </source>
</evidence>
<dbReference type="PROSITE" id="PS50930">
    <property type="entry name" value="HTH_LYTTR"/>
    <property type="match status" value="1"/>
</dbReference>
<keyword evidence="13" id="KW-1185">Reference proteome</keyword>
<keyword evidence="3" id="KW-0902">Two-component regulatory system</keyword>
<dbReference type="Gene3D" id="3.40.50.2300">
    <property type="match status" value="1"/>
</dbReference>
<dbReference type="RefSeq" id="WP_004455147.1">
    <property type="nucleotide sequence ID" value="NZ_ANZB01000001.1"/>
</dbReference>
<evidence type="ECO:0000256" key="5">
    <source>
        <dbReference type="ARBA" id="ARBA00024867"/>
    </source>
</evidence>
<evidence type="ECO:0000256" key="4">
    <source>
        <dbReference type="ARBA" id="ARBA00023159"/>
    </source>
</evidence>
<evidence type="ECO:0000313" key="10">
    <source>
        <dbReference type="EMBL" id="AJA50554.1"/>
    </source>
</evidence>
<keyword evidence="7" id="KW-0597">Phosphoprotein</keyword>
<dbReference type="GO" id="GO:0000156">
    <property type="term" value="F:phosphorelay response regulator activity"/>
    <property type="evidence" value="ECO:0007669"/>
    <property type="project" value="InterPro"/>
</dbReference>
<dbReference type="GO" id="GO:0003677">
    <property type="term" value="F:DNA binding"/>
    <property type="evidence" value="ECO:0007669"/>
    <property type="project" value="InterPro"/>
</dbReference>
<dbReference type="InterPro" id="IPR046947">
    <property type="entry name" value="LytR-like"/>
</dbReference>
<dbReference type="Gene3D" id="2.40.50.1020">
    <property type="entry name" value="LytTr DNA-binding domain"/>
    <property type="match status" value="1"/>
</dbReference>
<protein>
    <recommendedName>
        <fullName evidence="1">Stage 0 sporulation protein A homolog</fullName>
    </recommendedName>
</protein>
<dbReference type="Pfam" id="PF04397">
    <property type="entry name" value="LytTR"/>
    <property type="match status" value="1"/>
</dbReference>
<organism evidence="10 13">
    <name type="scientific">Clostridium pasteurianum DSM 525 = ATCC 6013</name>
    <dbReference type="NCBI Taxonomy" id="1262449"/>
    <lineage>
        <taxon>Bacteria</taxon>
        <taxon>Bacillati</taxon>
        <taxon>Bacillota</taxon>
        <taxon>Clostridia</taxon>
        <taxon>Eubacteriales</taxon>
        <taxon>Clostridiaceae</taxon>
        <taxon>Clostridium</taxon>
    </lineage>
</organism>
<dbReference type="InterPro" id="IPR001789">
    <property type="entry name" value="Sig_transdc_resp-reg_receiver"/>
</dbReference>
<dbReference type="KEGG" id="cpat:CLPA_c04660"/>
<dbReference type="EMBL" id="JPGY02000001">
    <property type="protein sequence ID" value="KRU13434.1"/>
    <property type="molecule type" value="Genomic_DNA"/>
</dbReference>
<dbReference type="InterPro" id="IPR011006">
    <property type="entry name" value="CheY-like_superfamily"/>
</dbReference>
<dbReference type="KEGG" id="cpae:CPAST_c04660"/>
<keyword evidence="4" id="KW-0010">Activator</keyword>
<evidence type="ECO:0000256" key="1">
    <source>
        <dbReference type="ARBA" id="ARBA00018672"/>
    </source>
</evidence>
<dbReference type="PANTHER" id="PTHR37299">
    <property type="entry name" value="TRANSCRIPTIONAL REGULATOR-RELATED"/>
    <property type="match status" value="1"/>
</dbReference>
<dbReference type="SMART" id="SM00448">
    <property type="entry name" value="REC"/>
    <property type="match status" value="1"/>
</dbReference>
<evidence type="ECO:0000313" key="12">
    <source>
        <dbReference type="Proteomes" id="UP000028042"/>
    </source>
</evidence>
<comment type="function">
    <text evidence="6">Required for high-level post-exponential phase expression of a series of secreted proteins.</text>
</comment>
<dbReference type="SUPFAM" id="SSF52172">
    <property type="entry name" value="CheY-like"/>
    <property type="match status" value="1"/>
</dbReference>
<proteinExistence type="predicted"/>
<evidence type="ECO:0000256" key="3">
    <source>
        <dbReference type="ARBA" id="ARBA00023012"/>
    </source>
</evidence>
<dbReference type="GeneID" id="93072704"/>
<gene>
    <name evidence="10" type="primary">agrA1</name>
    <name evidence="10" type="ORF">CLPA_c04660</name>
    <name evidence="11" type="ORF">CP6013_02682</name>
</gene>
<name>A0A0H3IYH6_CLOPA</name>
<evidence type="ECO:0000313" key="11">
    <source>
        <dbReference type="EMBL" id="KRU13434.1"/>
    </source>
</evidence>